<evidence type="ECO:0000313" key="2">
    <source>
        <dbReference type="EMBL" id="MCL9817764.1"/>
    </source>
</evidence>
<comment type="caution">
    <text evidence="2">The sequence shown here is derived from an EMBL/GenBank/DDBJ whole genome shotgun (WGS) entry which is preliminary data.</text>
</comment>
<dbReference type="EMBL" id="JAKRVX010000005">
    <property type="protein sequence ID" value="MCL9817764.1"/>
    <property type="molecule type" value="Genomic_DNA"/>
</dbReference>
<dbReference type="RefSeq" id="WP_250585098.1">
    <property type="nucleotide sequence ID" value="NZ_JAKRVX010000005.1"/>
</dbReference>
<evidence type="ECO:0000313" key="3">
    <source>
        <dbReference type="Proteomes" id="UP001203207"/>
    </source>
</evidence>
<sequence length="327" mass="36734">MSSQIQSVLFELDTSYYGHPYYVSGNALYAAIAQSVPGAVASNLRVSMGSLFVGEYGQIPAATDESRRSIYSTSLPDVERYEDLFIFRDAAQRWLLDSRAREVHNCLTLENHGGRIAVAPQCRFGRPPGGRRYKRTVKVHIHCYLQAYDRQRRDILPIEDDDLDEIQVGGGRNFGLGQLTLVDTQLIDLDELSYASLHASDTFEIDLYSPYVLHSEHPSGDDQSVPWWWETEQLLRERQTKLAFGDHCYDVQTIDHGQTVRYVGDAPIETARNGINRIGTHSKIGFGEFRVRPATVDRVTEMDGSSAATQTRAAAVRSATPQRMEDA</sequence>
<reference evidence="2" key="2">
    <citation type="submission" date="2022-02" db="EMBL/GenBank/DDBJ databases">
        <authorList>
            <person name="Elcheninov A.G."/>
            <person name="Sorokin D.Y."/>
            <person name="Kublanov I.V."/>
        </authorList>
    </citation>
    <scope>NUCLEOTIDE SEQUENCE</scope>
    <source>
        <strain evidence="2">AArc-St2</strain>
    </source>
</reference>
<keyword evidence="3" id="KW-1185">Reference proteome</keyword>
<evidence type="ECO:0000256" key="1">
    <source>
        <dbReference type="SAM" id="MobiDB-lite"/>
    </source>
</evidence>
<reference evidence="2" key="1">
    <citation type="journal article" date="2022" name="Syst. Appl. Microbiol.">
        <title>Natronocalculus amylovorans gen. nov., sp. nov., and Natranaeroarchaeum aerophilus sp. nov., dominant culturable amylolytic natronoarchaea from hypersaline soda lakes in southwestern Siberia.</title>
        <authorList>
            <person name="Sorokin D.Y."/>
            <person name="Elcheninov A.G."/>
            <person name="Khizhniak T.V."/>
            <person name="Koenen M."/>
            <person name="Bale N.J."/>
            <person name="Damste J.S.S."/>
            <person name="Kublanov I.V."/>
        </authorList>
    </citation>
    <scope>NUCLEOTIDE SEQUENCE</scope>
    <source>
        <strain evidence="2">AArc-St2</strain>
    </source>
</reference>
<gene>
    <name evidence="2" type="ORF">AArcSt2_12500</name>
</gene>
<name>A0AAE3FYP9_9EURY</name>
<proteinExistence type="predicted"/>
<dbReference type="AlphaFoldDB" id="A0AAE3FYP9"/>
<feature type="region of interest" description="Disordered" evidence="1">
    <location>
        <begin position="302"/>
        <end position="327"/>
    </location>
</feature>
<protein>
    <submittedName>
        <fullName evidence="2">Uncharacterized protein</fullName>
    </submittedName>
</protein>
<accession>A0AAE3FYP9</accession>
<dbReference type="Proteomes" id="UP001203207">
    <property type="component" value="Unassembled WGS sequence"/>
</dbReference>
<organism evidence="2 3">
    <name type="scientific">Natronocalculus amylovorans</name>
    <dbReference type="NCBI Taxonomy" id="2917812"/>
    <lineage>
        <taxon>Archaea</taxon>
        <taxon>Methanobacteriati</taxon>
        <taxon>Methanobacteriota</taxon>
        <taxon>Stenosarchaea group</taxon>
        <taxon>Halobacteria</taxon>
        <taxon>Halobacteriales</taxon>
        <taxon>Haloferacaceae</taxon>
        <taxon>Natronocalculus</taxon>
    </lineage>
</organism>